<keyword evidence="6" id="KW-1185">Reference proteome</keyword>
<feature type="domain" description="RNA polymerase sigma-70 ECF-like HTH" evidence="4">
    <location>
        <begin position="10"/>
        <end position="169"/>
    </location>
</feature>
<dbReference type="Gene3D" id="1.10.10.10">
    <property type="entry name" value="Winged helix-like DNA-binding domain superfamily/Winged helix DNA-binding domain"/>
    <property type="match status" value="1"/>
</dbReference>
<evidence type="ECO:0000256" key="1">
    <source>
        <dbReference type="ARBA" id="ARBA00023015"/>
    </source>
</evidence>
<dbReference type="GO" id="GO:0006352">
    <property type="term" value="P:DNA-templated transcription initiation"/>
    <property type="evidence" value="ECO:0007669"/>
    <property type="project" value="InterPro"/>
</dbReference>
<dbReference type="EMBL" id="CP015136">
    <property type="protein sequence ID" value="AMY09249.1"/>
    <property type="molecule type" value="Genomic_DNA"/>
</dbReference>
<evidence type="ECO:0000313" key="5">
    <source>
        <dbReference type="EMBL" id="AMY09249.1"/>
    </source>
</evidence>
<evidence type="ECO:0000256" key="3">
    <source>
        <dbReference type="ARBA" id="ARBA00023163"/>
    </source>
</evidence>
<dbReference type="NCBIfam" id="TIGR02999">
    <property type="entry name" value="Sig-70_X6"/>
    <property type="match status" value="1"/>
</dbReference>
<organism evidence="5 6">
    <name type="scientific">Luteitalea pratensis</name>
    <dbReference type="NCBI Taxonomy" id="1855912"/>
    <lineage>
        <taxon>Bacteria</taxon>
        <taxon>Pseudomonadati</taxon>
        <taxon>Acidobacteriota</taxon>
        <taxon>Vicinamibacteria</taxon>
        <taxon>Vicinamibacterales</taxon>
        <taxon>Vicinamibacteraceae</taxon>
        <taxon>Luteitalea</taxon>
    </lineage>
</organism>
<dbReference type="PANTHER" id="PTHR43133">
    <property type="entry name" value="RNA POLYMERASE ECF-TYPE SIGMA FACTO"/>
    <property type="match status" value="1"/>
</dbReference>
<dbReference type="InterPro" id="IPR036388">
    <property type="entry name" value="WH-like_DNA-bd_sf"/>
</dbReference>
<evidence type="ECO:0000313" key="6">
    <source>
        <dbReference type="Proteomes" id="UP000076079"/>
    </source>
</evidence>
<dbReference type="Proteomes" id="UP000076079">
    <property type="component" value="Chromosome"/>
</dbReference>
<sequence length="173" mass="19547">MTRRFHGWCPRVYQELRRVASVRLRSEAPGHLLQTTALVHEAYLRLVEVDRMNVRNRAHLLALAARLMRQVLVDHARRRRALKRGGDPPLVSLDHVAVIADKPPGVDILALDETLNDLATLDARLARIVELKFFAGLSIGETAHALGVSTATVERDWTVARAWLRRRLSETLS</sequence>
<keyword evidence="1" id="KW-0805">Transcription regulation</keyword>
<dbReference type="PANTHER" id="PTHR43133:SF39">
    <property type="entry name" value="SIMILAR TO RNA POLYMERASE SIGMA-E FACTOR"/>
    <property type="match status" value="1"/>
</dbReference>
<accession>A0A143PNB3</accession>
<name>A0A143PNB3_LUTPR</name>
<dbReference type="KEGG" id="abac:LuPra_02462"/>
<dbReference type="InterPro" id="IPR013324">
    <property type="entry name" value="RNA_pol_sigma_r3/r4-like"/>
</dbReference>
<reference evidence="6" key="2">
    <citation type="submission" date="2016-04" db="EMBL/GenBank/DDBJ databases">
        <title>First Complete Genome Sequence of a Subdivision 6 Acidobacterium.</title>
        <authorList>
            <person name="Huang S."/>
            <person name="Vieira S."/>
            <person name="Bunk B."/>
            <person name="Riedel T."/>
            <person name="Sproeer C."/>
            <person name="Overmann J."/>
        </authorList>
    </citation>
    <scope>NUCLEOTIDE SEQUENCE [LARGE SCALE GENOMIC DNA]</scope>
    <source>
        <strain evidence="6">DSM 100886 HEG_-6_39</strain>
    </source>
</reference>
<proteinExistence type="predicted"/>
<evidence type="ECO:0000259" key="4">
    <source>
        <dbReference type="Pfam" id="PF07638"/>
    </source>
</evidence>
<gene>
    <name evidence="5" type="ORF">LuPra_02462</name>
</gene>
<reference evidence="5 6" key="1">
    <citation type="journal article" date="2016" name="Genome Announc.">
        <title>First Complete Genome Sequence of a Subdivision 6 Acidobacterium Strain.</title>
        <authorList>
            <person name="Huang S."/>
            <person name="Vieira S."/>
            <person name="Bunk B."/>
            <person name="Riedel T."/>
            <person name="Sproer C."/>
            <person name="Overmann J."/>
        </authorList>
    </citation>
    <scope>NUCLEOTIDE SEQUENCE [LARGE SCALE GENOMIC DNA]</scope>
    <source>
        <strain evidence="6">DSM 100886 HEG_-6_39</strain>
    </source>
</reference>
<dbReference type="AlphaFoldDB" id="A0A143PNB3"/>
<protein>
    <submittedName>
        <fullName evidence="5">RNA polymerase sigma factor</fullName>
    </submittedName>
</protein>
<evidence type="ECO:0000256" key="2">
    <source>
        <dbReference type="ARBA" id="ARBA00023082"/>
    </source>
</evidence>
<dbReference type="InterPro" id="IPR039425">
    <property type="entry name" value="RNA_pol_sigma-70-like"/>
</dbReference>
<dbReference type="NCBIfam" id="TIGR02937">
    <property type="entry name" value="sigma70-ECF"/>
    <property type="match status" value="1"/>
</dbReference>
<dbReference type="InterPro" id="IPR014284">
    <property type="entry name" value="RNA_pol_sigma-70_dom"/>
</dbReference>
<keyword evidence="3" id="KW-0804">Transcription</keyword>
<keyword evidence="2" id="KW-0731">Sigma factor</keyword>
<dbReference type="GO" id="GO:0016987">
    <property type="term" value="F:sigma factor activity"/>
    <property type="evidence" value="ECO:0007669"/>
    <property type="project" value="UniProtKB-KW"/>
</dbReference>
<dbReference type="STRING" id="1855912.LuPra_02462"/>
<dbReference type="Pfam" id="PF07638">
    <property type="entry name" value="Sigma70_ECF"/>
    <property type="match status" value="1"/>
</dbReference>
<dbReference type="InterPro" id="IPR053812">
    <property type="entry name" value="HTH_Sigma70_ECF-like"/>
</dbReference>
<dbReference type="SUPFAM" id="SSF88659">
    <property type="entry name" value="Sigma3 and sigma4 domains of RNA polymerase sigma factors"/>
    <property type="match status" value="1"/>
</dbReference>
<dbReference type="InterPro" id="IPR011517">
    <property type="entry name" value="RNA_pol_sigma70_ECF-like"/>
</dbReference>